<name>A0A1W6EW51_AMPCP</name>
<keyword evidence="1" id="KW-0732">Signal</keyword>
<dbReference type="AlphaFoldDB" id="A0A1W6EW51"/>
<reference evidence="2" key="1">
    <citation type="submission" date="2017-02" db="EMBL/GenBank/DDBJ databases">
        <title>Parasitoid Jewel Wasp Mounts Multi-Pronged Neurochemical Attack to Hijack a Host Brain.</title>
        <authorList>
            <person name="Arvidson R.S."/>
            <person name="Kaiser M."/>
            <person name="Libersat F."/>
            <person name="Adams M.E."/>
        </authorList>
    </citation>
    <scope>NUCLEOTIDE SEQUENCE</scope>
    <source>
        <strain evidence="2">162</strain>
    </source>
</reference>
<sequence length="76" mass="8725">MHCVKNTIMKIVRILVLVLAVFFNHVSSEPGWHMGPINFLRHSKPQQVSLPEKTFKICLEDQLKLALEDCSVYECA</sequence>
<evidence type="ECO:0000256" key="1">
    <source>
        <dbReference type="SAM" id="SignalP"/>
    </source>
</evidence>
<accession>A0A1W6EW51</accession>
<proteinExistence type="evidence at transcript level"/>
<protein>
    <submittedName>
        <fullName evidence="2">Venom protein</fullName>
    </submittedName>
</protein>
<organism evidence="2">
    <name type="scientific">Ampulex compressa</name>
    <name type="common">Emerald cockroach wasp</name>
    <dbReference type="NCBI Taxonomy" id="860918"/>
    <lineage>
        <taxon>Eukaryota</taxon>
        <taxon>Metazoa</taxon>
        <taxon>Ecdysozoa</taxon>
        <taxon>Arthropoda</taxon>
        <taxon>Hexapoda</taxon>
        <taxon>Insecta</taxon>
        <taxon>Pterygota</taxon>
        <taxon>Neoptera</taxon>
        <taxon>Endopterygota</taxon>
        <taxon>Hymenoptera</taxon>
        <taxon>Apocrita</taxon>
        <taxon>Aculeata</taxon>
        <taxon>Apoidea</taxon>
        <taxon>Ampulicidae</taxon>
        <taxon>Ampulicini</taxon>
        <taxon>Ampulex</taxon>
    </lineage>
</organism>
<feature type="chain" id="PRO_5012935859" evidence="1">
    <location>
        <begin position="29"/>
        <end position="76"/>
    </location>
</feature>
<evidence type="ECO:0000313" key="2">
    <source>
        <dbReference type="EMBL" id="ARK19944.1"/>
    </source>
</evidence>
<dbReference type="EMBL" id="KY563535">
    <property type="protein sequence ID" value="ARK19944.1"/>
    <property type="molecule type" value="mRNA"/>
</dbReference>
<feature type="signal peptide" evidence="1">
    <location>
        <begin position="1"/>
        <end position="28"/>
    </location>
</feature>